<protein>
    <recommendedName>
        <fullName evidence="4">AraC-type arabinose-binding/dimerisation domain-containing protein</fullName>
    </recommendedName>
</protein>
<reference evidence="2" key="1">
    <citation type="submission" date="2022-01" db="EMBL/GenBank/DDBJ databases">
        <title>Colwellia maritima, isolated from seawater.</title>
        <authorList>
            <person name="Kristyanto S."/>
            <person name="Jung J."/>
            <person name="Jeon C.O."/>
        </authorList>
    </citation>
    <scope>NUCLEOTIDE SEQUENCE</scope>
    <source>
        <strain evidence="2">MSW7</strain>
    </source>
</reference>
<keyword evidence="3" id="KW-1185">Reference proteome</keyword>
<sequence length="178" mass="21164">MSKEQVYCEPFCIEEGYQFEIHKVQYEPNAPYSCFMHFHEVHEIIIFEQIEGNYFYSQGESELRDNDIVYTPALETHDFELNNKQKSWYIIQFTPELYTEAELKKVANYFEHGQHLRLEDDHLAIVQNQVKWLHQSYLENPMSSISLTLLRLLILWIAEHAHPVKPPNTETDILECGL</sequence>
<accession>A0ABS9X151</accession>
<keyword evidence="1" id="KW-0238">DNA-binding</keyword>
<dbReference type="Proteomes" id="UP001139646">
    <property type="component" value="Unassembled WGS sequence"/>
</dbReference>
<evidence type="ECO:0008006" key="4">
    <source>
        <dbReference type="Google" id="ProtNLM"/>
    </source>
</evidence>
<dbReference type="InterPro" id="IPR037923">
    <property type="entry name" value="HTH-like"/>
</dbReference>
<organism evidence="2 3">
    <name type="scientific">Colwellia maritima</name>
    <dbReference type="NCBI Taxonomy" id="2912588"/>
    <lineage>
        <taxon>Bacteria</taxon>
        <taxon>Pseudomonadati</taxon>
        <taxon>Pseudomonadota</taxon>
        <taxon>Gammaproteobacteria</taxon>
        <taxon>Alteromonadales</taxon>
        <taxon>Colwelliaceae</taxon>
        <taxon>Colwellia</taxon>
    </lineage>
</organism>
<dbReference type="SUPFAM" id="SSF51215">
    <property type="entry name" value="Regulatory protein AraC"/>
    <property type="match status" value="1"/>
</dbReference>
<evidence type="ECO:0000256" key="1">
    <source>
        <dbReference type="ARBA" id="ARBA00023125"/>
    </source>
</evidence>
<name>A0ABS9X151_9GAMM</name>
<dbReference type="Gene3D" id="2.60.120.10">
    <property type="entry name" value="Jelly Rolls"/>
    <property type="match status" value="1"/>
</dbReference>
<evidence type="ECO:0000313" key="3">
    <source>
        <dbReference type="Proteomes" id="UP001139646"/>
    </source>
</evidence>
<evidence type="ECO:0000313" key="2">
    <source>
        <dbReference type="EMBL" id="MCI2283899.1"/>
    </source>
</evidence>
<dbReference type="RefSeq" id="WP_242286221.1">
    <property type="nucleotide sequence ID" value="NZ_JAKKSL010000002.1"/>
</dbReference>
<dbReference type="EMBL" id="JAKKSL010000002">
    <property type="protein sequence ID" value="MCI2283899.1"/>
    <property type="molecule type" value="Genomic_DNA"/>
</dbReference>
<proteinExistence type="predicted"/>
<dbReference type="InterPro" id="IPR014710">
    <property type="entry name" value="RmlC-like_jellyroll"/>
</dbReference>
<comment type="caution">
    <text evidence="2">The sequence shown here is derived from an EMBL/GenBank/DDBJ whole genome shotgun (WGS) entry which is preliminary data.</text>
</comment>
<gene>
    <name evidence="2" type="ORF">L3081_11410</name>
</gene>